<dbReference type="Gene3D" id="1.50.10.10">
    <property type="match status" value="1"/>
</dbReference>
<feature type="chain" id="PRO_5045108193" description="Glucanase" evidence="10">
    <location>
        <begin position="32"/>
        <end position="383"/>
    </location>
</feature>
<dbReference type="Pfam" id="PF01270">
    <property type="entry name" value="Glyco_hydro_8"/>
    <property type="match status" value="1"/>
</dbReference>
<evidence type="ECO:0000256" key="7">
    <source>
        <dbReference type="ARBA" id="ARBA00023326"/>
    </source>
</evidence>
<dbReference type="SUPFAM" id="SSF48208">
    <property type="entry name" value="Six-hairpin glycosidases"/>
    <property type="match status" value="1"/>
</dbReference>
<name>A0ABX6N3I0_9BURK</name>
<dbReference type="GO" id="GO:0008810">
    <property type="term" value="F:cellulase activity"/>
    <property type="evidence" value="ECO:0007669"/>
    <property type="project" value="UniProtKB-EC"/>
</dbReference>
<comment type="similarity">
    <text evidence="2 9">Belongs to the glycosyl hydrolase 8 (cellulase D) family.</text>
</comment>
<dbReference type="InterPro" id="IPR002037">
    <property type="entry name" value="Glyco_hydro_8"/>
</dbReference>
<protein>
    <recommendedName>
        <fullName evidence="9">Glucanase</fullName>
        <ecNumber evidence="9">3.2.1.-</ecNumber>
    </recommendedName>
</protein>
<dbReference type="Proteomes" id="UP000501130">
    <property type="component" value="Chromosome"/>
</dbReference>
<keyword evidence="6 9" id="KW-0326">Glycosidase</keyword>
<gene>
    <name evidence="11" type="primary">bcsZ</name>
    <name evidence="11" type="ORF">HKT17_01480</name>
</gene>
<keyword evidence="12" id="KW-1185">Reference proteome</keyword>
<dbReference type="PROSITE" id="PS51257">
    <property type="entry name" value="PROKAR_LIPOPROTEIN"/>
    <property type="match status" value="1"/>
</dbReference>
<dbReference type="InterPro" id="IPR012341">
    <property type="entry name" value="6hp_glycosidase-like_sf"/>
</dbReference>
<dbReference type="EMBL" id="CP053084">
    <property type="protein sequence ID" value="QJR28475.1"/>
    <property type="molecule type" value="Genomic_DNA"/>
</dbReference>
<reference evidence="11 12" key="1">
    <citation type="submission" date="2020-05" db="EMBL/GenBank/DDBJ databases">
        <title>Compete genome of Limnobacter sp. SAORIC-580.</title>
        <authorList>
            <person name="Song J."/>
            <person name="Cho J.-C."/>
        </authorList>
    </citation>
    <scope>NUCLEOTIDE SEQUENCE [LARGE SCALE GENOMIC DNA]</scope>
    <source>
        <strain evidence="11 12">SAORIC-580</strain>
    </source>
</reference>
<accession>A0ABX6N3I0</accession>
<dbReference type="RefSeq" id="WP_171097337.1">
    <property type="nucleotide sequence ID" value="NZ_CP053084.1"/>
</dbReference>
<evidence type="ECO:0000256" key="3">
    <source>
        <dbReference type="ARBA" id="ARBA00022729"/>
    </source>
</evidence>
<evidence type="ECO:0000256" key="2">
    <source>
        <dbReference type="ARBA" id="ARBA00009209"/>
    </source>
</evidence>
<dbReference type="PRINTS" id="PR00735">
    <property type="entry name" value="GLHYDRLASE8"/>
</dbReference>
<feature type="active site" description="Nucleophile" evidence="8">
    <location>
        <position position="122"/>
    </location>
</feature>
<dbReference type="InterPro" id="IPR019834">
    <property type="entry name" value="Glyco_hydro_8_CS"/>
</dbReference>
<evidence type="ECO:0000256" key="1">
    <source>
        <dbReference type="ARBA" id="ARBA00000966"/>
    </source>
</evidence>
<comment type="catalytic activity">
    <reaction evidence="1">
        <text>Endohydrolysis of (1-&gt;4)-beta-D-glucosidic linkages in cellulose, lichenin and cereal beta-D-glucans.</text>
        <dbReference type="EC" id="3.2.1.4"/>
    </reaction>
</comment>
<evidence type="ECO:0000256" key="6">
    <source>
        <dbReference type="ARBA" id="ARBA00023295"/>
    </source>
</evidence>
<evidence type="ECO:0000256" key="10">
    <source>
        <dbReference type="SAM" id="SignalP"/>
    </source>
</evidence>
<dbReference type="PROSITE" id="PS00812">
    <property type="entry name" value="GLYCOSYL_HYDROL_F8"/>
    <property type="match status" value="1"/>
</dbReference>
<dbReference type="NCBIfam" id="NF008305">
    <property type="entry name" value="PRK11097.1"/>
    <property type="match status" value="1"/>
</dbReference>
<keyword evidence="7 9" id="KW-0624">Polysaccharide degradation</keyword>
<evidence type="ECO:0000256" key="9">
    <source>
        <dbReference type="RuleBase" id="RU361167"/>
    </source>
</evidence>
<keyword evidence="4 9" id="KW-0378">Hydrolase</keyword>
<evidence type="ECO:0000256" key="5">
    <source>
        <dbReference type="ARBA" id="ARBA00023001"/>
    </source>
</evidence>
<keyword evidence="5" id="KW-0136">Cellulose degradation</keyword>
<sequence length="383" mass="42570">MALWRNLLQRLGQGALLLAATAACSATPAQAWPAWDGFKSAFVSEDGRVIDRSQEDLRTVSEGQSYALFFALVAQDQKAFDAILNWTENNLSAGDMGKQLPAWIWGKKGESWGVIDANSASDADLWIAYALLEASRVWCNQTYADKARTLGDLILNKESMEVSGLGLSILPGHTGFVLDNGAVKLNPSYLPPFMMARFANAWADDSRWAQVYLASQKLLLDTGRTGQYPDWVLYNNGEMSLPDDEQRGDYDAIRTYLWIAMSSENDPTTAPLLKQLSPLAALLLKRQNMPEWFEPMTGKFSTERGPSGFQASMAPFLQAIGMPELAKKFHTQSLKTSNKEAWLKYGYYNGALSLFAQGYMDKFYRFNSLGELLPRGKEVKSCG</sequence>
<evidence type="ECO:0000313" key="11">
    <source>
        <dbReference type="EMBL" id="QJR28475.1"/>
    </source>
</evidence>
<evidence type="ECO:0000256" key="8">
    <source>
        <dbReference type="PROSITE-ProRule" id="PRU10058"/>
    </source>
</evidence>
<evidence type="ECO:0000256" key="4">
    <source>
        <dbReference type="ARBA" id="ARBA00022801"/>
    </source>
</evidence>
<organism evidence="11 12">
    <name type="scientific">Limnobacter profundi</name>
    <dbReference type="NCBI Taxonomy" id="2732163"/>
    <lineage>
        <taxon>Bacteria</taxon>
        <taxon>Pseudomonadati</taxon>
        <taxon>Pseudomonadota</taxon>
        <taxon>Betaproteobacteria</taxon>
        <taxon>Burkholderiales</taxon>
        <taxon>Burkholderiaceae</taxon>
        <taxon>Limnobacter</taxon>
    </lineage>
</organism>
<dbReference type="InterPro" id="IPR008928">
    <property type="entry name" value="6-hairpin_glycosidase_sf"/>
</dbReference>
<feature type="signal peptide" evidence="10">
    <location>
        <begin position="1"/>
        <end position="31"/>
    </location>
</feature>
<dbReference type="EC" id="3.2.1.-" evidence="9"/>
<proteinExistence type="inferred from homology"/>
<keyword evidence="7 9" id="KW-0119">Carbohydrate metabolism</keyword>
<evidence type="ECO:0000313" key="12">
    <source>
        <dbReference type="Proteomes" id="UP000501130"/>
    </source>
</evidence>
<keyword evidence="3 10" id="KW-0732">Signal</keyword>